<dbReference type="Pfam" id="PF09148">
    <property type="entry name" value="DUF1934"/>
    <property type="match status" value="1"/>
</dbReference>
<protein>
    <submittedName>
        <fullName evidence="1">Hypothetical cytosolic protein</fullName>
    </submittedName>
</protein>
<name>A0A380KY20_9STRE</name>
<dbReference type="OrthoDB" id="2233368at2"/>
<evidence type="ECO:0000313" key="2">
    <source>
        <dbReference type="Proteomes" id="UP000254634"/>
    </source>
</evidence>
<dbReference type="RefSeq" id="WP_018372482.1">
    <property type="nucleotide sequence ID" value="NZ_UHFR01000005.1"/>
</dbReference>
<dbReference type="Proteomes" id="UP000254634">
    <property type="component" value="Unassembled WGS sequence"/>
</dbReference>
<dbReference type="STRING" id="1123307.GCA_000380065_01767"/>
<gene>
    <name evidence="1" type="ORF">NCTC13765_00631</name>
</gene>
<accession>A0A380KY20</accession>
<dbReference type="Gene3D" id="2.40.128.20">
    <property type="match status" value="1"/>
</dbReference>
<dbReference type="AlphaFoldDB" id="A0A380KY20"/>
<proteinExistence type="predicted"/>
<reference evidence="1" key="1">
    <citation type="submission" date="2018-06" db="EMBL/GenBank/DDBJ databases">
        <authorList>
            <consortium name="Pathogen Informatics"/>
            <person name="Doyle S."/>
        </authorList>
    </citation>
    <scope>NUCLEOTIDE SEQUENCE [LARGE SCALE GENOMIC DNA]</scope>
    <source>
        <strain evidence="1">NCTC13765</strain>
    </source>
</reference>
<evidence type="ECO:0000313" key="1">
    <source>
        <dbReference type="EMBL" id="SUN76169.1"/>
    </source>
</evidence>
<sequence>MKISIKNQIELDGQIELIDQLYPVEWKEKGDYHYLLYQNEEAEKVVLKFNDQELVMTRFSEPKSMMRFLKNEAAQVAIHTPLGLQHFLTQTEFYALDLPQQTLNLHYRLTTIDSQQVFAHYKLQISWS</sequence>
<dbReference type="InterPro" id="IPR015231">
    <property type="entry name" value="DUF1934"/>
</dbReference>
<dbReference type="SUPFAM" id="SSF50814">
    <property type="entry name" value="Lipocalins"/>
    <property type="match status" value="1"/>
</dbReference>
<keyword evidence="2" id="KW-1185">Reference proteome</keyword>
<dbReference type="EMBL" id="UHFR01000005">
    <property type="protein sequence ID" value="SUN76169.1"/>
    <property type="molecule type" value="Genomic_DNA"/>
</dbReference>
<dbReference type="InterPro" id="IPR012674">
    <property type="entry name" value="Calycin"/>
</dbReference>
<organism evidence="1 2">
    <name type="scientific">Streptococcus massiliensis</name>
    <dbReference type="NCBI Taxonomy" id="313439"/>
    <lineage>
        <taxon>Bacteria</taxon>
        <taxon>Bacillati</taxon>
        <taxon>Bacillota</taxon>
        <taxon>Bacilli</taxon>
        <taxon>Lactobacillales</taxon>
        <taxon>Streptococcaceae</taxon>
        <taxon>Streptococcus</taxon>
    </lineage>
</organism>